<dbReference type="EMBL" id="CP119902">
    <property type="protein sequence ID" value="WFD23001.1"/>
    <property type="molecule type" value="Genomic_DNA"/>
</dbReference>
<organism evidence="2 3">
    <name type="scientific">Malassezia equina</name>
    <dbReference type="NCBI Taxonomy" id="1381935"/>
    <lineage>
        <taxon>Eukaryota</taxon>
        <taxon>Fungi</taxon>
        <taxon>Dikarya</taxon>
        <taxon>Basidiomycota</taxon>
        <taxon>Ustilaginomycotina</taxon>
        <taxon>Malasseziomycetes</taxon>
        <taxon>Malasseziales</taxon>
        <taxon>Malasseziaceae</taxon>
        <taxon>Malassezia</taxon>
    </lineage>
</organism>
<dbReference type="AlphaFoldDB" id="A0AAF0IYL6"/>
<gene>
    <name evidence="2" type="ORF">MEQU1_001685</name>
</gene>
<protein>
    <submittedName>
        <fullName evidence="2">Uncharacterized protein</fullName>
    </submittedName>
</protein>
<dbReference type="PANTHER" id="PTHR40635">
    <property type="match status" value="1"/>
</dbReference>
<feature type="compositionally biased region" description="Polar residues" evidence="1">
    <location>
        <begin position="211"/>
        <end position="226"/>
    </location>
</feature>
<keyword evidence="3" id="KW-1185">Reference proteome</keyword>
<evidence type="ECO:0000313" key="2">
    <source>
        <dbReference type="EMBL" id="WFD23001.1"/>
    </source>
</evidence>
<feature type="region of interest" description="Disordered" evidence="1">
    <location>
        <begin position="201"/>
        <end position="250"/>
    </location>
</feature>
<feature type="region of interest" description="Disordered" evidence="1">
    <location>
        <begin position="107"/>
        <end position="158"/>
    </location>
</feature>
<feature type="compositionally biased region" description="Basic and acidic residues" evidence="1">
    <location>
        <begin position="201"/>
        <end position="210"/>
    </location>
</feature>
<reference evidence="2" key="1">
    <citation type="submission" date="2023-03" db="EMBL/GenBank/DDBJ databases">
        <title>Mating type loci evolution in Malassezia.</title>
        <authorList>
            <person name="Coelho M.A."/>
        </authorList>
    </citation>
    <scope>NUCLEOTIDE SEQUENCE</scope>
    <source>
        <strain evidence="2">CBS 12830</strain>
    </source>
</reference>
<dbReference type="Proteomes" id="UP001214415">
    <property type="component" value="Chromosome 3"/>
</dbReference>
<accession>A0AAF0IYL6</accession>
<name>A0AAF0IYL6_9BASI</name>
<evidence type="ECO:0000313" key="3">
    <source>
        <dbReference type="Proteomes" id="UP001214415"/>
    </source>
</evidence>
<sequence>MQRFSGRHVSFLRVSATTIVRMVLYLDQRHIQWMNDHPYILDRVVQDVLKPQLKTRLSELAYGPRNSMQVTEHPDCKVLYYFQTPSTCPAVLLKTRTLHFPQSGGVTSVPLDTPGEYGANAALPSQTPRPQSEAPGPMVPPSQDEPQAAWDESDDEVTPLKPHVHASYAGFHVFGQELVLVIEPTDETLQSHPEWFHVNDDDASQRERRQLSNAATLSFDAPSSSAAYGRQKTQRGDTPLFRGLSPDDDR</sequence>
<proteinExistence type="predicted"/>
<dbReference type="PANTHER" id="PTHR40635:SF1">
    <property type="match status" value="1"/>
</dbReference>
<evidence type="ECO:0000256" key="1">
    <source>
        <dbReference type="SAM" id="MobiDB-lite"/>
    </source>
</evidence>